<dbReference type="OrthoDB" id="621413at2759"/>
<feature type="domain" description="Novel STAND NTPase 1" evidence="1">
    <location>
        <begin position="173"/>
        <end position="312"/>
    </location>
</feature>
<dbReference type="InterPro" id="IPR011990">
    <property type="entry name" value="TPR-like_helical_dom_sf"/>
</dbReference>
<evidence type="ECO:0000259" key="1">
    <source>
        <dbReference type="Pfam" id="PF20703"/>
    </source>
</evidence>
<dbReference type="PANTHER" id="PTHR47691">
    <property type="entry name" value="REGULATOR-RELATED"/>
    <property type="match status" value="1"/>
</dbReference>
<evidence type="ECO:0000313" key="3">
    <source>
        <dbReference type="Proteomes" id="UP000077266"/>
    </source>
</evidence>
<dbReference type="STRING" id="1314781.A0A165BMR0"/>
<sequence>MAVSFGTAVAAQVVEVAGDAVAQRLVDASRAIGDLANCVQVNKDLTLALSRRVDELLTVVTALLEVPPVTDDRVPGLDQLESMLVDTKLLLDGLRDQSYVTQLLYKDRNAQKLVDMSERVRHARDTFALEARIDLQRSVCDRMDAAQARASKLLPDVVTPLLPASRLPPSPLLYLGRSRETQTVVDVLVADAPAYIAILGAPGMGKTSVATAVLYAPPVVARFGSRRFFVACDAVDGRSSCLAIICAAFGVAKAGRRAASAALGDILGAAPSLLVLDNFESAWEEADSRTEAEETLEILASTKGLSLVVTMRGAERPLGVPWTRPVLPPLHSLADDAAKQLFLSISDVSEQNPHLEELLEPLDNIPLPLVLMANLAQYESSLELLERWHGIKTAMLKRGGGDGRLTSLDFSIELSLSSPRVQQHPGATTMLSLLSLLPQGAMDTDISLFASDQSARSVSQCLLRTALAYRTHDDRVRVLAPIREFMLVNHPPAGVDADRLYNHYFALTDVIVDPKKGRSSPEAVAIISAELDNVSSVLHYALDHASDTAAAVKAARAMIWLFSDTGVGSAGMLQHALSTARRHDLDDLVAELLLVWAWLAYQCVVPGDVRLLFEESRTLSLKTGHHRRAIDCTLRLVNYMSVAEGLTACADMLVMSEGIQDPQRVGLCHQTMACMYERAGRMDDALLSHQRASEVLRPLGAPGRPMLCYSMSRLAHFDVNNGRMRSGIAAFEEVVALLKEARRWLGLAETYRTLGYLHLQTGETSRAAEFLGFAIDTYRSISNTRGELEALETLVVVHLTDNDLCSAQEAASKAPLLLPSSGDGGSSETATFLRLHGKILHRSGNLADARAALHGSIAASREPDTIRNSEQRQTDEAYSLLVLGRVEQDDSRPADAYACFMLAALIFRRGSVQSGVLEALTRFAVATEDDTLSENLLDAVILPLQRYEFRPLLAEAVLRLSSIALERGKTSAAGHRARRALTHFEETKNRPGAARANVVLQECS</sequence>
<accession>A0A165BMR0</accession>
<dbReference type="SUPFAM" id="SSF52540">
    <property type="entry name" value="P-loop containing nucleoside triphosphate hydrolases"/>
    <property type="match status" value="1"/>
</dbReference>
<dbReference type="InParanoid" id="A0A165BMR0"/>
<keyword evidence="3" id="KW-1185">Reference proteome</keyword>
<dbReference type="InterPro" id="IPR059179">
    <property type="entry name" value="MLKL-like_MCAfunc"/>
</dbReference>
<dbReference type="Proteomes" id="UP000077266">
    <property type="component" value="Unassembled WGS sequence"/>
</dbReference>
<name>A0A165BMR0_EXIGL</name>
<protein>
    <recommendedName>
        <fullName evidence="1">Novel STAND NTPase 1 domain-containing protein</fullName>
    </recommendedName>
</protein>
<proteinExistence type="predicted"/>
<dbReference type="PANTHER" id="PTHR47691:SF3">
    <property type="entry name" value="HTH-TYPE TRANSCRIPTIONAL REGULATOR RV0890C-RELATED"/>
    <property type="match status" value="1"/>
</dbReference>
<dbReference type="InterPro" id="IPR027417">
    <property type="entry name" value="P-loop_NTPase"/>
</dbReference>
<dbReference type="EMBL" id="KV426436">
    <property type="protein sequence ID" value="KZV80916.1"/>
    <property type="molecule type" value="Genomic_DNA"/>
</dbReference>
<evidence type="ECO:0000313" key="2">
    <source>
        <dbReference type="EMBL" id="KZV80916.1"/>
    </source>
</evidence>
<reference evidence="2 3" key="1">
    <citation type="journal article" date="2016" name="Mol. Biol. Evol.">
        <title>Comparative Genomics of Early-Diverging Mushroom-Forming Fungi Provides Insights into the Origins of Lignocellulose Decay Capabilities.</title>
        <authorList>
            <person name="Nagy L.G."/>
            <person name="Riley R."/>
            <person name="Tritt A."/>
            <person name="Adam C."/>
            <person name="Daum C."/>
            <person name="Floudas D."/>
            <person name="Sun H."/>
            <person name="Yadav J.S."/>
            <person name="Pangilinan J."/>
            <person name="Larsson K.H."/>
            <person name="Matsuura K."/>
            <person name="Barry K."/>
            <person name="Labutti K."/>
            <person name="Kuo R."/>
            <person name="Ohm R.A."/>
            <person name="Bhattacharya S.S."/>
            <person name="Shirouzu T."/>
            <person name="Yoshinaga Y."/>
            <person name="Martin F.M."/>
            <person name="Grigoriev I.V."/>
            <person name="Hibbett D.S."/>
        </authorList>
    </citation>
    <scope>NUCLEOTIDE SEQUENCE [LARGE SCALE GENOMIC DNA]</scope>
    <source>
        <strain evidence="2 3">HHB12029</strain>
    </source>
</reference>
<dbReference type="Gene3D" id="3.40.50.300">
    <property type="entry name" value="P-loop containing nucleotide triphosphate hydrolases"/>
    <property type="match status" value="1"/>
</dbReference>
<dbReference type="InterPro" id="IPR049052">
    <property type="entry name" value="nSTAND1"/>
</dbReference>
<dbReference type="Gene3D" id="1.25.40.10">
    <property type="entry name" value="Tetratricopeptide repeat domain"/>
    <property type="match status" value="1"/>
</dbReference>
<dbReference type="Pfam" id="PF20703">
    <property type="entry name" value="nSTAND1"/>
    <property type="match status" value="1"/>
</dbReference>
<dbReference type="SUPFAM" id="SSF48452">
    <property type="entry name" value="TPR-like"/>
    <property type="match status" value="1"/>
</dbReference>
<gene>
    <name evidence="2" type="ORF">EXIGLDRAFT_755948</name>
</gene>
<dbReference type="CDD" id="cd21037">
    <property type="entry name" value="MLKL_NTD"/>
    <property type="match status" value="1"/>
</dbReference>
<dbReference type="AlphaFoldDB" id="A0A165BMR0"/>
<organism evidence="2 3">
    <name type="scientific">Exidia glandulosa HHB12029</name>
    <dbReference type="NCBI Taxonomy" id="1314781"/>
    <lineage>
        <taxon>Eukaryota</taxon>
        <taxon>Fungi</taxon>
        <taxon>Dikarya</taxon>
        <taxon>Basidiomycota</taxon>
        <taxon>Agaricomycotina</taxon>
        <taxon>Agaricomycetes</taxon>
        <taxon>Auriculariales</taxon>
        <taxon>Exidiaceae</taxon>
        <taxon>Exidia</taxon>
    </lineage>
</organism>